<dbReference type="Pfam" id="PF02423">
    <property type="entry name" value="OCD_Mu_crystall"/>
    <property type="match status" value="1"/>
</dbReference>
<dbReference type="Gene3D" id="3.40.50.720">
    <property type="entry name" value="NAD(P)-binding Rossmann-like Domain"/>
    <property type="match status" value="1"/>
</dbReference>
<dbReference type="FunFam" id="3.40.50.720:FF:000577">
    <property type="entry name" value="Proline utilization protein PrnX, putative"/>
    <property type="match status" value="1"/>
</dbReference>
<dbReference type="Proteomes" id="UP000572817">
    <property type="component" value="Unassembled WGS sequence"/>
</dbReference>
<dbReference type="InterPro" id="IPR023401">
    <property type="entry name" value="ODC_N"/>
</dbReference>
<evidence type="ECO:0000313" key="4">
    <source>
        <dbReference type="Proteomes" id="UP000572817"/>
    </source>
</evidence>
<comment type="similarity">
    <text evidence="1">Belongs to the ornithine cyclodeaminase/mu-crystallin family.</text>
</comment>
<reference evidence="3" key="1">
    <citation type="submission" date="2020-04" db="EMBL/GenBank/DDBJ databases">
        <title>Genome Assembly and Annotation of Botryosphaeria dothidea sdau 11-99, a Latent Pathogen of Apple Fruit Ring Rot in China.</title>
        <authorList>
            <person name="Yu C."/>
            <person name="Diao Y."/>
            <person name="Lu Q."/>
            <person name="Zhao J."/>
            <person name="Cui S."/>
            <person name="Peng C."/>
            <person name="He B."/>
            <person name="Liu H."/>
        </authorList>
    </citation>
    <scope>NUCLEOTIDE SEQUENCE [LARGE SCALE GENOMIC DNA]</scope>
    <source>
        <strain evidence="3">Sdau11-99</strain>
    </source>
</reference>
<dbReference type="SUPFAM" id="SSF51735">
    <property type="entry name" value="NAD(P)-binding Rossmann-fold domains"/>
    <property type="match status" value="1"/>
</dbReference>
<dbReference type="OrthoDB" id="41492at2759"/>
<dbReference type="InterPro" id="IPR003462">
    <property type="entry name" value="ODC_Mu_crystall"/>
</dbReference>
<dbReference type="InterPro" id="IPR036291">
    <property type="entry name" value="NAD(P)-bd_dom_sf"/>
</dbReference>
<dbReference type="PANTHER" id="PTHR13812">
    <property type="entry name" value="KETIMINE REDUCTASE MU-CRYSTALLIN"/>
    <property type="match status" value="1"/>
</dbReference>
<protein>
    <submittedName>
        <fullName evidence="3">Ornithine cyclodeaminase/mu-crystallin</fullName>
    </submittedName>
</protein>
<proteinExistence type="inferred from homology"/>
<dbReference type="GO" id="GO:0005737">
    <property type="term" value="C:cytoplasm"/>
    <property type="evidence" value="ECO:0007669"/>
    <property type="project" value="TreeGrafter"/>
</dbReference>
<evidence type="ECO:0000313" key="3">
    <source>
        <dbReference type="EMBL" id="KAF4312878.1"/>
    </source>
</evidence>
<feature type="compositionally biased region" description="Polar residues" evidence="2">
    <location>
        <begin position="88"/>
        <end position="97"/>
    </location>
</feature>
<dbReference type="AlphaFoldDB" id="A0A8H4J6E6"/>
<feature type="region of interest" description="Disordered" evidence="2">
    <location>
        <begin position="361"/>
        <end position="390"/>
    </location>
</feature>
<organism evidence="3 4">
    <name type="scientific">Botryosphaeria dothidea</name>
    <dbReference type="NCBI Taxonomy" id="55169"/>
    <lineage>
        <taxon>Eukaryota</taxon>
        <taxon>Fungi</taxon>
        <taxon>Dikarya</taxon>
        <taxon>Ascomycota</taxon>
        <taxon>Pezizomycotina</taxon>
        <taxon>Dothideomycetes</taxon>
        <taxon>Dothideomycetes incertae sedis</taxon>
        <taxon>Botryosphaeriales</taxon>
        <taxon>Botryosphaeriaceae</taxon>
        <taxon>Botryosphaeria</taxon>
    </lineage>
</organism>
<evidence type="ECO:0000256" key="2">
    <source>
        <dbReference type="SAM" id="MobiDB-lite"/>
    </source>
</evidence>
<name>A0A8H4J6E6_9PEZI</name>
<dbReference type="Gene3D" id="3.30.1780.10">
    <property type="entry name" value="ornithine cyclodeaminase, domain 1"/>
    <property type="match status" value="1"/>
</dbReference>
<sequence length="442" mass="47883">MPLTILSDQNVKSLLHSLSRQDILDLQLSLADALHYYSTATETESGCCATYQPQRIHLKRKDGSTTLFMPASSNEGLGVKIVTLPTVSGNKPSDMTESMSSMSLASGGSSVASKNLSSPRGSLTLLDTDGFPRGLINAEEITAFRTALASTMLFKKRKNVHDLTIFGAGKQAYWHARLALLLRPDEIHHLNIINRSFETGRNLIKQLFDPENNKEHAVHRPDVKIITPAHTEYERLLKSTVRASSAIFLTTPSVEPLFPAGYLTNTEGRKKGRYIAAIGSYKPHMIEIHPDIIRQAVAPQHHGRHFHKHAKNGGAVIVDSVESCMREAGEIVQAGLEGDQVVELGELIMLRRDAEARQRGVAASSTSSLGADSGVQITDDDKCPGGVTGGSLDEGDLGLRDWLEKGNVIYKSVGLGLMDVVVGADLVTLADSKGVGTRVDDF</sequence>
<feature type="compositionally biased region" description="Low complexity" evidence="2">
    <location>
        <begin position="98"/>
        <end position="113"/>
    </location>
</feature>
<gene>
    <name evidence="3" type="ORF">GTA08_BOTSDO11551</name>
</gene>
<dbReference type="EMBL" id="WWBZ02000002">
    <property type="protein sequence ID" value="KAF4312878.1"/>
    <property type="molecule type" value="Genomic_DNA"/>
</dbReference>
<evidence type="ECO:0000256" key="1">
    <source>
        <dbReference type="ARBA" id="ARBA00008903"/>
    </source>
</evidence>
<dbReference type="PANTHER" id="PTHR13812:SF19">
    <property type="entry name" value="KETIMINE REDUCTASE MU-CRYSTALLIN"/>
    <property type="match status" value="1"/>
</dbReference>
<accession>A0A8H4J6E6</accession>
<comment type="caution">
    <text evidence="3">The sequence shown here is derived from an EMBL/GenBank/DDBJ whole genome shotgun (WGS) entry which is preliminary data.</text>
</comment>
<keyword evidence="4" id="KW-1185">Reference proteome</keyword>
<feature type="region of interest" description="Disordered" evidence="2">
    <location>
        <begin position="88"/>
        <end position="118"/>
    </location>
</feature>